<protein>
    <submittedName>
        <fullName evidence="2">Uncharacterized protein</fullName>
    </submittedName>
</protein>
<sequence length="70" mass="7532">MPSKPPTCLLVSVSASQSLVRTCQSLSNVRPKNLNASAAKPKLGVTFPVAFSTPPDSRQHNNTRRKSTQP</sequence>
<dbReference type="Proteomes" id="UP000324222">
    <property type="component" value="Unassembled WGS sequence"/>
</dbReference>
<proteinExistence type="predicted"/>
<accession>A0A5B7ENU2</accession>
<name>A0A5B7ENU2_PORTR</name>
<evidence type="ECO:0000313" key="2">
    <source>
        <dbReference type="EMBL" id="MPC34104.1"/>
    </source>
</evidence>
<reference evidence="2 3" key="1">
    <citation type="submission" date="2019-05" db="EMBL/GenBank/DDBJ databases">
        <title>Another draft genome of Portunus trituberculatus and its Hox gene families provides insights of decapod evolution.</title>
        <authorList>
            <person name="Jeong J.-H."/>
            <person name="Song I."/>
            <person name="Kim S."/>
            <person name="Choi T."/>
            <person name="Kim D."/>
            <person name="Ryu S."/>
            <person name="Kim W."/>
        </authorList>
    </citation>
    <scope>NUCLEOTIDE SEQUENCE [LARGE SCALE GENOMIC DNA]</scope>
    <source>
        <tissue evidence="2">Muscle</tissue>
    </source>
</reference>
<keyword evidence="3" id="KW-1185">Reference proteome</keyword>
<dbReference type="EMBL" id="VSRR010002983">
    <property type="protein sequence ID" value="MPC34104.1"/>
    <property type="molecule type" value="Genomic_DNA"/>
</dbReference>
<gene>
    <name evidence="2" type="ORF">E2C01_027483</name>
</gene>
<feature type="region of interest" description="Disordered" evidence="1">
    <location>
        <begin position="47"/>
        <end position="70"/>
    </location>
</feature>
<evidence type="ECO:0000313" key="3">
    <source>
        <dbReference type="Proteomes" id="UP000324222"/>
    </source>
</evidence>
<comment type="caution">
    <text evidence="2">The sequence shown here is derived from an EMBL/GenBank/DDBJ whole genome shotgun (WGS) entry which is preliminary data.</text>
</comment>
<feature type="compositionally biased region" description="Basic residues" evidence="1">
    <location>
        <begin position="61"/>
        <end position="70"/>
    </location>
</feature>
<organism evidence="2 3">
    <name type="scientific">Portunus trituberculatus</name>
    <name type="common">Swimming crab</name>
    <name type="synonym">Neptunus trituberculatus</name>
    <dbReference type="NCBI Taxonomy" id="210409"/>
    <lineage>
        <taxon>Eukaryota</taxon>
        <taxon>Metazoa</taxon>
        <taxon>Ecdysozoa</taxon>
        <taxon>Arthropoda</taxon>
        <taxon>Crustacea</taxon>
        <taxon>Multicrustacea</taxon>
        <taxon>Malacostraca</taxon>
        <taxon>Eumalacostraca</taxon>
        <taxon>Eucarida</taxon>
        <taxon>Decapoda</taxon>
        <taxon>Pleocyemata</taxon>
        <taxon>Brachyura</taxon>
        <taxon>Eubrachyura</taxon>
        <taxon>Portunoidea</taxon>
        <taxon>Portunidae</taxon>
        <taxon>Portuninae</taxon>
        <taxon>Portunus</taxon>
    </lineage>
</organism>
<evidence type="ECO:0000256" key="1">
    <source>
        <dbReference type="SAM" id="MobiDB-lite"/>
    </source>
</evidence>
<dbReference type="AlphaFoldDB" id="A0A5B7ENU2"/>